<dbReference type="EMBL" id="JAXOVC010000007">
    <property type="protein sequence ID" value="KAK4498972.1"/>
    <property type="molecule type" value="Genomic_DNA"/>
</dbReference>
<evidence type="ECO:0000313" key="2">
    <source>
        <dbReference type="EMBL" id="KAK4498972.1"/>
    </source>
</evidence>
<dbReference type="PANTHER" id="PTHR42047">
    <property type="entry name" value="PROTEIN, PUTATIVE (AFU_ORTHOLOGUE AFUA_6G03560)-RELATED"/>
    <property type="match status" value="1"/>
</dbReference>
<reference evidence="2 3" key="1">
    <citation type="journal article" date="2023" name="G3 (Bethesda)">
        <title>A chromosome-level genome assembly of Zasmidium syzygii isolated from banana leaves.</title>
        <authorList>
            <person name="van Westerhoven A.C."/>
            <person name="Mehrabi R."/>
            <person name="Talebi R."/>
            <person name="Steentjes M.B.F."/>
            <person name="Corcolon B."/>
            <person name="Chong P.A."/>
            <person name="Kema G.H.J."/>
            <person name="Seidl M.F."/>
        </authorList>
    </citation>
    <scope>NUCLEOTIDE SEQUENCE [LARGE SCALE GENOMIC DNA]</scope>
    <source>
        <strain evidence="2 3">P124</strain>
    </source>
</reference>
<organism evidence="2 3">
    <name type="scientific">Zasmidium cellare</name>
    <name type="common">Wine cellar mold</name>
    <name type="synonym">Racodium cellare</name>
    <dbReference type="NCBI Taxonomy" id="395010"/>
    <lineage>
        <taxon>Eukaryota</taxon>
        <taxon>Fungi</taxon>
        <taxon>Dikarya</taxon>
        <taxon>Ascomycota</taxon>
        <taxon>Pezizomycotina</taxon>
        <taxon>Dothideomycetes</taxon>
        <taxon>Dothideomycetidae</taxon>
        <taxon>Mycosphaerellales</taxon>
        <taxon>Mycosphaerellaceae</taxon>
        <taxon>Zasmidium</taxon>
    </lineage>
</organism>
<feature type="signal peptide" evidence="1">
    <location>
        <begin position="1"/>
        <end position="16"/>
    </location>
</feature>
<sequence length="248" mass="27447">MEALLTLLLFVPFVFSFDHMSARNSSGCPAHYNNETHWCAENSSGSHLCEIVDGVYYSLCGTDRCYTDFQYVCNGITLSEQERSNSSFYLSVFAPGRDYLYQYIQAAGNEFWVGGDPSTYCPSFVEDEDPEACKADSNTVFYANSLAVITPGGQRIFIKEDGTLAFTQAHSSLEPDVLYAGENVAYSHAGYFGPDGHHWAACRPRGSHGRRRIVADLPGVDLDTEDCEGVFLYVSELEQGTIGAFQYT</sequence>
<accession>A0ABR0EBV7</accession>
<gene>
    <name evidence="2" type="ORF">PRZ48_009483</name>
</gene>
<keyword evidence="3" id="KW-1185">Reference proteome</keyword>
<feature type="chain" id="PRO_5045279040" evidence="1">
    <location>
        <begin position="17"/>
        <end position="248"/>
    </location>
</feature>
<comment type="caution">
    <text evidence="2">The sequence shown here is derived from an EMBL/GenBank/DDBJ whole genome shotgun (WGS) entry which is preliminary data.</text>
</comment>
<dbReference type="PANTHER" id="PTHR42047:SF1">
    <property type="entry name" value="PROTEIN, PUTATIVE (AFU_ORTHOLOGUE AFUA_6G03560)-RELATED"/>
    <property type="match status" value="1"/>
</dbReference>
<dbReference type="Proteomes" id="UP001305779">
    <property type="component" value="Unassembled WGS sequence"/>
</dbReference>
<evidence type="ECO:0000256" key="1">
    <source>
        <dbReference type="SAM" id="SignalP"/>
    </source>
</evidence>
<dbReference type="InterPro" id="IPR052820">
    <property type="entry name" value="PhiA_domain"/>
</dbReference>
<evidence type="ECO:0000313" key="3">
    <source>
        <dbReference type="Proteomes" id="UP001305779"/>
    </source>
</evidence>
<name>A0ABR0EBV7_ZASCE</name>
<protein>
    <submittedName>
        <fullName evidence="2">Uncharacterized protein</fullName>
    </submittedName>
</protein>
<keyword evidence="1" id="KW-0732">Signal</keyword>
<proteinExistence type="predicted"/>